<keyword evidence="1 2" id="KW-0436">Ligase</keyword>
<comment type="catalytic activity">
    <reaction evidence="2">
        <text>biotin + L-lysyl-[protein] + ATP = N(6)-biotinyl-L-lysyl-[protein] + AMP + diphosphate + H(+)</text>
        <dbReference type="Rhea" id="RHEA:11756"/>
        <dbReference type="Rhea" id="RHEA-COMP:9752"/>
        <dbReference type="Rhea" id="RHEA-COMP:10505"/>
        <dbReference type="ChEBI" id="CHEBI:15378"/>
        <dbReference type="ChEBI" id="CHEBI:29969"/>
        <dbReference type="ChEBI" id="CHEBI:30616"/>
        <dbReference type="ChEBI" id="CHEBI:33019"/>
        <dbReference type="ChEBI" id="CHEBI:57586"/>
        <dbReference type="ChEBI" id="CHEBI:83144"/>
        <dbReference type="ChEBI" id="CHEBI:456215"/>
        <dbReference type="EC" id="6.3.4.15"/>
    </reaction>
</comment>
<dbReference type="Gene3D" id="3.30.930.10">
    <property type="entry name" value="Bira Bifunctional Protein, Domain 2"/>
    <property type="match status" value="1"/>
</dbReference>
<protein>
    <recommendedName>
        <fullName evidence="2">Bifunctional ligase/repressor BirA</fullName>
    </recommendedName>
    <alternativeName>
        <fullName evidence="2">Biotin operon repressor</fullName>
    </alternativeName>
    <alternativeName>
        <fullName evidence="2">Biotin--[acetyl-CoA-carboxylase] ligase</fullName>
        <ecNumber evidence="2">6.3.4.15</ecNumber>
    </alternativeName>
    <alternativeName>
        <fullName evidence="2">Biotin--protein ligase</fullName>
    </alternativeName>
    <alternativeName>
        <fullName evidence="2">Biotin-[acetyl-CoA carboxylase] synthetase</fullName>
    </alternativeName>
</protein>
<dbReference type="InterPro" id="IPR036388">
    <property type="entry name" value="WH-like_DNA-bd_sf"/>
</dbReference>
<dbReference type="InterPro" id="IPR013196">
    <property type="entry name" value="HTH_11"/>
</dbReference>
<feature type="binding site" evidence="2">
    <location>
        <begin position="118"/>
        <end position="120"/>
    </location>
    <ligand>
        <name>biotin</name>
        <dbReference type="ChEBI" id="CHEBI:57586"/>
    </ligand>
</feature>
<name>A0A840UNW1_9GAMM</name>
<dbReference type="GO" id="GO:0005737">
    <property type="term" value="C:cytoplasm"/>
    <property type="evidence" value="ECO:0007669"/>
    <property type="project" value="TreeGrafter"/>
</dbReference>
<organism evidence="4 5">
    <name type="scientific">Marinobacter oulmenensis</name>
    <dbReference type="NCBI Taxonomy" id="643747"/>
    <lineage>
        <taxon>Bacteria</taxon>
        <taxon>Pseudomonadati</taxon>
        <taxon>Pseudomonadota</taxon>
        <taxon>Gammaproteobacteria</taxon>
        <taxon>Pseudomonadales</taxon>
        <taxon>Marinobacteraceae</taxon>
        <taxon>Marinobacter</taxon>
    </lineage>
</organism>
<dbReference type="Pfam" id="PF08279">
    <property type="entry name" value="HTH_11"/>
    <property type="match status" value="1"/>
</dbReference>
<keyword evidence="2" id="KW-0678">Repressor</keyword>
<keyword evidence="2" id="KW-0805">Transcription regulation</keyword>
<evidence type="ECO:0000259" key="3">
    <source>
        <dbReference type="PROSITE" id="PS51733"/>
    </source>
</evidence>
<keyword evidence="2" id="KW-0547">Nucleotide-binding</keyword>
<keyword evidence="2" id="KW-0238">DNA-binding</keyword>
<dbReference type="GO" id="GO:0004077">
    <property type="term" value="F:biotin--[biotin carboxyl-carrier protein] ligase activity"/>
    <property type="evidence" value="ECO:0007669"/>
    <property type="project" value="UniProtKB-UniRule"/>
</dbReference>
<keyword evidence="2" id="KW-0092">Biotin</keyword>
<dbReference type="InterPro" id="IPR045864">
    <property type="entry name" value="aa-tRNA-synth_II/BPL/LPL"/>
</dbReference>
<dbReference type="SUPFAM" id="SSF46785">
    <property type="entry name" value="Winged helix' DNA-binding domain"/>
    <property type="match status" value="1"/>
</dbReference>
<reference evidence="4 5" key="1">
    <citation type="submission" date="2020-08" db="EMBL/GenBank/DDBJ databases">
        <title>Genomic Encyclopedia of Type Strains, Phase IV (KMG-IV): sequencing the most valuable type-strain genomes for metagenomic binning, comparative biology and taxonomic classification.</title>
        <authorList>
            <person name="Goeker M."/>
        </authorList>
    </citation>
    <scope>NUCLEOTIDE SEQUENCE [LARGE SCALE GENOMIC DNA]</scope>
    <source>
        <strain evidence="4 5">DSM 22359</strain>
    </source>
</reference>
<evidence type="ECO:0000256" key="2">
    <source>
        <dbReference type="HAMAP-Rule" id="MF_00978"/>
    </source>
</evidence>
<evidence type="ECO:0000256" key="1">
    <source>
        <dbReference type="ARBA" id="ARBA00022598"/>
    </source>
</evidence>
<dbReference type="NCBIfam" id="TIGR00121">
    <property type="entry name" value="birA_ligase"/>
    <property type="match status" value="1"/>
</dbReference>
<dbReference type="InterPro" id="IPR036390">
    <property type="entry name" value="WH_DNA-bd_sf"/>
</dbReference>
<evidence type="ECO:0000313" key="4">
    <source>
        <dbReference type="EMBL" id="MBB5322318.1"/>
    </source>
</evidence>
<comment type="function">
    <text evidence="2">Acts both as a biotin--[acetyl-CoA-carboxylase] ligase and a biotin-operon repressor. In the presence of ATP, BirA activates biotin to form the BirA-biotinyl-5'-adenylate (BirA-bio-5'-AMP or holoBirA) complex. HoloBirA can either transfer the biotinyl moiety to the biotin carboxyl carrier protein (BCCP) subunit of acetyl-CoA carboxylase, or bind to the biotin operator site and inhibit transcription of the operon.</text>
</comment>
<feature type="domain" description="BPL/LPL catalytic" evidence="3">
    <location>
        <begin position="67"/>
        <end position="257"/>
    </location>
</feature>
<dbReference type="PANTHER" id="PTHR12835:SF5">
    <property type="entry name" value="BIOTIN--PROTEIN LIGASE"/>
    <property type="match status" value="1"/>
</dbReference>
<dbReference type="InterPro" id="IPR004408">
    <property type="entry name" value="Biotin_CoA_COase_ligase"/>
</dbReference>
<dbReference type="RefSeq" id="WP_183705376.1">
    <property type="nucleotide sequence ID" value="NZ_JACHFE010000007.1"/>
</dbReference>
<feature type="binding site" evidence="2">
    <location>
        <begin position="90"/>
        <end position="92"/>
    </location>
    <ligand>
        <name>biotin</name>
        <dbReference type="ChEBI" id="CHEBI:57586"/>
    </ligand>
</feature>
<proteinExistence type="inferred from homology"/>
<dbReference type="Pfam" id="PF03099">
    <property type="entry name" value="BPL_LplA_LipB"/>
    <property type="match status" value="1"/>
</dbReference>
<comment type="caution">
    <text evidence="4">The sequence shown here is derived from an EMBL/GenBank/DDBJ whole genome shotgun (WGS) entry which is preliminary data.</text>
</comment>
<dbReference type="EMBL" id="JACHFE010000007">
    <property type="protein sequence ID" value="MBB5322318.1"/>
    <property type="molecule type" value="Genomic_DNA"/>
</dbReference>
<keyword evidence="2" id="KW-0804">Transcription</keyword>
<dbReference type="InterPro" id="IPR004143">
    <property type="entry name" value="BPL_LPL_catalytic"/>
</dbReference>
<dbReference type="EC" id="6.3.4.15" evidence="2"/>
<dbReference type="PANTHER" id="PTHR12835">
    <property type="entry name" value="BIOTIN PROTEIN LIGASE"/>
    <property type="match status" value="1"/>
</dbReference>
<dbReference type="GO" id="GO:0005524">
    <property type="term" value="F:ATP binding"/>
    <property type="evidence" value="ECO:0007669"/>
    <property type="project" value="UniProtKB-UniRule"/>
</dbReference>
<dbReference type="Proteomes" id="UP000591735">
    <property type="component" value="Unassembled WGS sequence"/>
</dbReference>
<feature type="DNA-binding region" description="H-T-H motif" evidence="2">
    <location>
        <begin position="18"/>
        <end position="37"/>
    </location>
</feature>
<evidence type="ECO:0000313" key="5">
    <source>
        <dbReference type="Proteomes" id="UP000591735"/>
    </source>
</evidence>
<dbReference type="GO" id="GO:0006355">
    <property type="term" value="P:regulation of DNA-templated transcription"/>
    <property type="evidence" value="ECO:0007669"/>
    <property type="project" value="UniProtKB-UniRule"/>
</dbReference>
<accession>A0A840UNW1</accession>
<dbReference type="GO" id="GO:0003677">
    <property type="term" value="F:DNA binding"/>
    <property type="evidence" value="ECO:0007669"/>
    <property type="project" value="UniProtKB-UniRule"/>
</dbReference>
<dbReference type="PROSITE" id="PS51733">
    <property type="entry name" value="BPL_LPL_CATALYTIC"/>
    <property type="match status" value="1"/>
</dbReference>
<dbReference type="InterPro" id="IPR030855">
    <property type="entry name" value="Bifunct_BirA"/>
</dbReference>
<keyword evidence="5" id="KW-1185">Reference proteome</keyword>
<gene>
    <name evidence="2" type="primary">birA</name>
    <name evidence="4" type="ORF">HNR38_002813</name>
</gene>
<feature type="binding site" evidence="2">
    <location>
        <position position="185"/>
    </location>
    <ligand>
        <name>biotin</name>
        <dbReference type="ChEBI" id="CHEBI:57586"/>
    </ligand>
</feature>
<dbReference type="AlphaFoldDB" id="A0A840UNW1"/>
<keyword evidence="2" id="KW-0067">ATP-binding</keyword>
<dbReference type="Gene3D" id="1.10.10.10">
    <property type="entry name" value="Winged helix-like DNA-binding domain superfamily/Winged helix DNA-binding domain"/>
    <property type="match status" value="1"/>
</dbReference>
<dbReference type="CDD" id="cd16442">
    <property type="entry name" value="BPL"/>
    <property type="match status" value="1"/>
</dbReference>
<sequence>MKISSLLSLLEDQQVHSGESLAESLGVSRTAVWKQIRKAQADGVEIRTIKGQGYQLLSKLDLLSHEAIVSGLADGMENRIDLAVLPEVGSTNREVADHLLRAGGCIPVVLADSQTAGRGRRGRDWASPKGQNLYLSLGLTLEGGFSALDGLSLALGVAVANAIEANGASGVGLKWPNDLYANDRKFGGILVEIHGELQEGQVQVIAGVGINVHMTNVESVDQPWTSLALQWPDAAWERNRLAAAMVSEMVATAAQFEKSGFRIFQEAWQKRDIFQGRYLRARGGSLEGKGAGIDAYGNYQLDAPDERVSVRAGDISLRADS</sequence>
<dbReference type="HAMAP" id="MF_00978">
    <property type="entry name" value="Bifunct_BirA"/>
    <property type="match status" value="1"/>
</dbReference>
<feature type="binding site" evidence="2">
    <location>
        <position position="114"/>
    </location>
    <ligand>
        <name>biotin</name>
        <dbReference type="ChEBI" id="CHEBI:57586"/>
    </ligand>
</feature>
<comment type="similarity">
    <text evidence="2">Belongs to the biotin--protein ligase family.</text>
</comment>
<dbReference type="SUPFAM" id="SSF55681">
    <property type="entry name" value="Class II aaRS and biotin synthetases"/>
    <property type="match status" value="1"/>
</dbReference>